<evidence type="ECO:0000313" key="2">
    <source>
        <dbReference type="EMBL" id="QVT79764.1"/>
    </source>
</evidence>
<reference evidence="2 3" key="1">
    <citation type="submission" date="2021-05" db="EMBL/GenBank/DDBJ databases">
        <title>Complete genome of Nocardioides aquaticus KCTC 9944T isolated from meromictic and hypersaline Ekho Lake, Antarctica.</title>
        <authorList>
            <person name="Hwang K."/>
            <person name="Kim K.M."/>
            <person name="Choe H."/>
        </authorList>
    </citation>
    <scope>NUCLEOTIDE SEQUENCE [LARGE SCALE GENOMIC DNA]</scope>
    <source>
        <strain evidence="2 3">KCTC 9944</strain>
    </source>
</reference>
<dbReference type="Proteomes" id="UP000679307">
    <property type="component" value="Chromosome"/>
</dbReference>
<proteinExistence type="predicted"/>
<gene>
    <name evidence="2" type="ORF">ENKNEFLB_02154</name>
</gene>
<dbReference type="EMBL" id="CP075371">
    <property type="protein sequence ID" value="QVT79764.1"/>
    <property type="molecule type" value="Genomic_DNA"/>
</dbReference>
<evidence type="ECO:0000313" key="3">
    <source>
        <dbReference type="Proteomes" id="UP000679307"/>
    </source>
</evidence>
<organism evidence="2 3">
    <name type="scientific">Nocardioides aquaticus</name>
    <dbReference type="NCBI Taxonomy" id="160826"/>
    <lineage>
        <taxon>Bacteria</taxon>
        <taxon>Bacillati</taxon>
        <taxon>Actinomycetota</taxon>
        <taxon>Actinomycetes</taxon>
        <taxon>Propionibacteriales</taxon>
        <taxon>Nocardioidaceae</taxon>
        <taxon>Nocardioides</taxon>
    </lineage>
</organism>
<evidence type="ECO:0000256" key="1">
    <source>
        <dbReference type="SAM" id="MobiDB-lite"/>
    </source>
</evidence>
<keyword evidence="3" id="KW-1185">Reference proteome</keyword>
<feature type="region of interest" description="Disordered" evidence="1">
    <location>
        <begin position="66"/>
        <end position="92"/>
    </location>
</feature>
<protein>
    <recommendedName>
        <fullName evidence="4">DUF222 domain-containing protein</fullName>
    </recommendedName>
</protein>
<feature type="compositionally biased region" description="Pro residues" evidence="1">
    <location>
        <begin position="81"/>
        <end position="92"/>
    </location>
</feature>
<evidence type="ECO:0008006" key="4">
    <source>
        <dbReference type="Google" id="ProtNLM"/>
    </source>
</evidence>
<accession>A0ABX8EGW6</accession>
<sequence length="92" mass="10153">MHSGQVHRREVRDLGDRLASEYGDLLTPDQVLAVVALAHRRTAQLHRLSPTCLALTENVARRLITDRAGSLARTRDVGGDRPPPPPSRSTRP</sequence>
<name>A0ABX8EGW6_9ACTN</name>